<sequence length="305" mass="32696">MLQTATNNYALPLKGGRAVPYHGYSLISLARTRMHENTSALAITVGLLLPAMNDVNKHLDKHVAAGTDVSTEELVEIFAKSGRRAAVMYADRLARIACQTGLACVYIKSKSSFGNSAVYLWDLYPRLHQRYLSAVLRVVHAPIFLSGLLGRGPNVQDVAFLETPASGVCAFTDSLRRDSITLFGDITMDTVRIALRKDVERPIEAIANQVALRVTVTLTGAVGAGVGRTVGGERGEYWGNIAGVLAGPLVAAQVLVAMGKFKLIRSRRSSSPTVRASGEAARAHRHRRTSSKESKPSGVETAATA</sequence>
<protein>
    <submittedName>
        <fullName evidence="3">Uncharacterized protein</fullName>
    </submittedName>
</protein>
<dbReference type="InterPro" id="IPR043645">
    <property type="entry name" value="pATOM36"/>
</dbReference>
<evidence type="ECO:0000313" key="4">
    <source>
        <dbReference type="Proteomes" id="UP000038009"/>
    </source>
</evidence>
<comment type="caution">
    <text evidence="3">The sequence shown here is derived from an EMBL/GenBank/DDBJ whole genome shotgun (WGS) entry which is preliminary data.</text>
</comment>
<dbReference type="VEuPathDB" id="TriTrypDB:Lsey_0191_0190"/>
<feature type="region of interest" description="Disordered" evidence="1">
    <location>
        <begin position="272"/>
        <end position="305"/>
    </location>
</feature>
<keyword evidence="2" id="KW-0472">Membrane</keyword>
<keyword evidence="2" id="KW-0812">Transmembrane</keyword>
<evidence type="ECO:0000256" key="2">
    <source>
        <dbReference type="SAM" id="Phobius"/>
    </source>
</evidence>
<dbReference type="Pfam" id="PF19224">
    <property type="entry name" value="pATOM36"/>
    <property type="match status" value="1"/>
</dbReference>
<reference evidence="3 4" key="1">
    <citation type="journal article" date="2015" name="PLoS Pathog.">
        <title>Leptomonas seymouri: Adaptations to the Dixenous Life Cycle Analyzed by Genome Sequencing, Transcriptome Profiling and Co-infection with Leishmania donovani.</title>
        <authorList>
            <person name="Kraeva N."/>
            <person name="Butenko A."/>
            <person name="Hlavacova J."/>
            <person name="Kostygov A."/>
            <person name="Myskova J."/>
            <person name="Grybchuk D."/>
            <person name="Lestinova T."/>
            <person name="Votypka J."/>
            <person name="Volf P."/>
            <person name="Opperdoes F."/>
            <person name="Flegontov P."/>
            <person name="Lukes J."/>
            <person name="Yurchenko V."/>
        </authorList>
    </citation>
    <scope>NUCLEOTIDE SEQUENCE [LARGE SCALE GENOMIC DNA]</scope>
    <source>
        <strain evidence="3 4">ATCC 30220</strain>
    </source>
</reference>
<feature type="transmembrane region" description="Helical" evidence="2">
    <location>
        <begin position="237"/>
        <end position="258"/>
    </location>
</feature>
<dbReference type="OrthoDB" id="271982at2759"/>
<dbReference type="OMA" id="YWGNIAG"/>
<dbReference type="Proteomes" id="UP000038009">
    <property type="component" value="Unassembled WGS sequence"/>
</dbReference>
<proteinExistence type="predicted"/>
<name>A0A0N0P4Z0_LEPSE</name>
<dbReference type="AlphaFoldDB" id="A0A0N0P4Z0"/>
<evidence type="ECO:0000313" key="3">
    <source>
        <dbReference type="EMBL" id="KPI85387.1"/>
    </source>
</evidence>
<organism evidence="3 4">
    <name type="scientific">Leptomonas seymouri</name>
    <dbReference type="NCBI Taxonomy" id="5684"/>
    <lineage>
        <taxon>Eukaryota</taxon>
        <taxon>Discoba</taxon>
        <taxon>Euglenozoa</taxon>
        <taxon>Kinetoplastea</taxon>
        <taxon>Metakinetoplastina</taxon>
        <taxon>Trypanosomatida</taxon>
        <taxon>Trypanosomatidae</taxon>
        <taxon>Leishmaniinae</taxon>
        <taxon>Leptomonas</taxon>
    </lineage>
</organism>
<dbReference type="EMBL" id="LJSK01000191">
    <property type="protein sequence ID" value="KPI85387.1"/>
    <property type="molecule type" value="Genomic_DNA"/>
</dbReference>
<keyword evidence="2" id="KW-1133">Transmembrane helix</keyword>
<gene>
    <name evidence="3" type="ORF">ABL78_5568</name>
</gene>
<keyword evidence="4" id="KW-1185">Reference proteome</keyword>
<evidence type="ECO:0000256" key="1">
    <source>
        <dbReference type="SAM" id="MobiDB-lite"/>
    </source>
</evidence>
<accession>A0A0N0P4Z0</accession>